<dbReference type="EMBL" id="LBYC01000001">
    <property type="protein sequence ID" value="KKR43852.1"/>
    <property type="molecule type" value="Genomic_DNA"/>
</dbReference>
<evidence type="ECO:0000313" key="3">
    <source>
        <dbReference type="Proteomes" id="UP000034301"/>
    </source>
</evidence>
<keyword evidence="1" id="KW-0812">Transmembrane</keyword>
<protein>
    <recommendedName>
        <fullName evidence="4">DUF1573 domain-containing protein</fullName>
    </recommendedName>
</protein>
<keyword evidence="1" id="KW-1133">Transmembrane helix</keyword>
<accession>A0A0G0U110</accession>
<dbReference type="InterPro" id="IPR013783">
    <property type="entry name" value="Ig-like_fold"/>
</dbReference>
<feature type="transmembrane region" description="Helical" evidence="1">
    <location>
        <begin position="7"/>
        <end position="25"/>
    </location>
</feature>
<evidence type="ECO:0000313" key="2">
    <source>
        <dbReference type="EMBL" id="KKR43852.1"/>
    </source>
</evidence>
<dbReference type="Pfam" id="PF07610">
    <property type="entry name" value="DUF1573"/>
    <property type="match status" value="1"/>
</dbReference>
<reference evidence="2 3" key="1">
    <citation type="journal article" date="2015" name="Nature">
        <title>rRNA introns, odd ribosomes, and small enigmatic genomes across a large radiation of phyla.</title>
        <authorList>
            <person name="Brown C.T."/>
            <person name="Hug L.A."/>
            <person name="Thomas B.C."/>
            <person name="Sharon I."/>
            <person name="Castelle C.J."/>
            <person name="Singh A."/>
            <person name="Wilkins M.J."/>
            <person name="Williams K.H."/>
            <person name="Banfield J.F."/>
        </authorList>
    </citation>
    <scope>NUCLEOTIDE SEQUENCE [LARGE SCALE GENOMIC DNA]</scope>
</reference>
<name>A0A0G0U110_9BACT</name>
<sequence length="188" mass="20129">MKDKNKIIIFITIIVFLFIGLFFFSKPDQNGNNASNIKEGTQKLANSNTASTDNTLTTLEKFYDFGTISMKNGNVSKTFKVTNSGTEDINLTNVSTSCMCTAAYIVKNDGSKLGPFGMPGHGGAGDMPGHGNGKAGEIIPAGESRDIEVVYDPNAHGPAGVGKIDRFVYLEDENGNKLQIEIKANVTP</sequence>
<evidence type="ECO:0008006" key="4">
    <source>
        <dbReference type="Google" id="ProtNLM"/>
    </source>
</evidence>
<dbReference type="AlphaFoldDB" id="A0A0G0U110"/>
<dbReference type="Gene3D" id="2.60.40.10">
    <property type="entry name" value="Immunoglobulins"/>
    <property type="match status" value="1"/>
</dbReference>
<dbReference type="Proteomes" id="UP000034301">
    <property type="component" value="Unassembled WGS sequence"/>
</dbReference>
<proteinExistence type="predicted"/>
<keyword evidence="1" id="KW-0472">Membrane</keyword>
<organism evidence="2 3">
    <name type="scientific">Candidatus Nomurabacteria bacterium GW2011_GWF2_40_12</name>
    <dbReference type="NCBI Taxonomy" id="1618776"/>
    <lineage>
        <taxon>Bacteria</taxon>
        <taxon>Candidatus Nomuraibacteriota</taxon>
    </lineage>
</organism>
<gene>
    <name evidence="2" type="ORF">UT78_C0001G0038</name>
</gene>
<dbReference type="InterPro" id="IPR011467">
    <property type="entry name" value="DUF1573"/>
</dbReference>
<comment type="caution">
    <text evidence="2">The sequence shown here is derived from an EMBL/GenBank/DDBJ whole genome shotgun (WGS) entry which is preliminary data.</text>
</comment>
<evidence type="ECO:0000256" key="1">
    <source>
        <dbReference type="SAM" id="Phobius"/>
    </source>
</evidence>